<evidence type="ECO:0000256" key="1">
    <source>
        <dbReference type="ARBA" id="ARBA00003416"/>
    </source>
</evidence>
<keyword evidence="7" id="KW-1185">Reference proteome</keyword>
<sequence>MPIDLLSIALIGIFLLFLLLLIIFFRRRPSQTVDQTLLRESFNRLEEMARRLDDIGRIFLLPRTRGGIGETLLEQLLGNWLPAAAWRRQYRFSDGGRVDAVIRAGSFLVPIDSKFPLERVAGLLKDDTTGEDRRIPPAERKVFTAYAREISEKYIRPEEGTLQFALLYLPSEHIYYRCFVEDPSLSEELLSFHVVPVGPSALFLYLQTVAYGLKGLSLPQKAKELRSHIQRIKSETERLERLFSTSSTHLKNLQASFDDSRTALARLSTTSHRLGDDNTEASEKE</sequence>
<dbReference type="STRING" id="573413.Spirs_3693"/>
<keyword evidence="5" id="KW-0812">Transmembrane</keyword>
<evidence type="ECO:0000313" key="6">
    <source>
        <dbReference type="EMBL" id="ADK82779.1"/>
    </source>
</evidence>
<feature type="transmembrane region" description="Helical" evidence="5">
    <location>
        <begin position="6"/>
        <end position="25"/>
    </location>
</feature>
<dbReference type="EMBL" id="CP002116">
    <property type="protein sequence ID" value="ADK82779.1"/>
    <property type="molecule type" value="Genomic_DNA"/>
</dbReference>
<dbReference type="PANTHER" id="PTHR30563">
    <property type="entry name" value="DNA RECOMBINATION PROTEIN RMUC"/>
    <property type="match status" value="1"/>
</dbReference>
<evidence type="ECO:0000256" key="4">
    <source>
        <dbReference type="ARBA" id="ARBA00023172"/>
    </source>
</evidence>
<dbReference type="OrthoDB" id="370725at2"/>
<keyword evidence="3" id="KW-0175">Coiled coil</keyword>
<gene>
    <name evidence="6" type="ordered locus">Spirs_3693</name>
</gene>
<dbReference type="Proteomes" id="UP000002318">
    <property type="component" value="Chromosome"/>
</dbReference>
<evidence type="ECO:0000256" key="5">
    <source>
        <dbReference type="SAM" id="Phobius"/>
    </source>
</evidence>
<dbReference type="KEGG" id="ssm:Spirs_3693"/>
<dbReference type="Pfam" id="PF02646">
    <property type="entry name" value="RmuC"/>
    <property type="match status" value="1"/>
</dbReference>
<comment type="function">
    <text evidence="1">Involved in DNA recombination.</text>
</comment>
<evidence type="ECO:0000256" key="2">
    <source>
        <dbReference type="ARBA" id="ARBA00009840"/>
    </source>
</evidence>
<proteinExistence type="inferred from homology"/>
<evidence type="ECO:0000256" key="3">
    <source>
        <dbReference type="ARBA" id="ARBA00023054"/>
    </source>
</evidence>
<dbReference type="GO" id="GO:0006310">
    <property type="term" value="P:DNA recombination"/>
    <property type="evidence" value="ECO:0007669"/>
    <property type="project" value="UniProtKB-KW"/>
</dbReference>
<organism evidence="6 7">
    <name type="scientific">Sediminispirochaeta smaragdinae (strain DSM 11293 / JCM 15392 / SEBR 4228)</name>
    <name type="common">Spirochaeta smaragdinae</name>
    <dbReference type="NCBI Taxonomy" id="573413"/>
    <lineage>
        <taxon>Bacteria</taxon>
        <taxon>Pseudomonadati</taxon>
        <taxon>Spirochaetota</taxon>
        <taxon>Spirochaetia</taxon>
        <taxon>Spirochaetales</taxon>
        <taxon>Spirochaetaceae</taxon>
        <taxon>Sediminispirochaeta</taxon>
    </lineage>
</organism>
<name>E1R7S4_SEDSS</name>
<reference evidence="6 7" key="1">
    <citation type="journal article" date="2010" name="Stand. Genomic Sci.">
        <title>Complete genome sequence of Spirochaeta smaragdinae type strain (SEBR 4228).</title>
        <authorList>
            <person name="Mavromatis K."/>
            <person name="Yasawong M."/>
            <person name="Chertkov O."/>
            <person name="Lapidus A."/>
            <person name="Lucas S."/>
            <person name="Nolan M."/>
            <person name="Del Rio T.G."/>
            <person name="Tice H."/>
            <person name="Cheng J.F."/>
            <person name="Pitluck S."/>
            <person name="Liolios K."/>
            <person name="Ivanova N."/>
            <person name="Tapia R."/>
            <person name="Han C."/>
            <person name="Bruce D."/>
            <person name="Goodwin L."/>
            <person name="Pati A."/>
            <person name="Chen A."/>
            <person name="Palaniappan K."/>
            <person name="Land M."/>
            <person name="Hauser L."/>
            <person name="Chang Y.J."/>
            <person name="Jeffries C.D."/>
            <person name="Detter J.C."/>
            <person name="Rohde M."/>
            <person name="Brambilla E."/>
            <person name="Spring S."/>
            <person name="Goker M."/>
            <person name="Sikorski J."/>
            <person name="Woyke T."/>
            <person name="Bristow J."/>
            <person name="Eisen J.A."/>
            <person name="Markowitz V."/>
            <person name="Hugenholtz P."/>
            <person name="Klenk H.P."/>
            <person name="Kyrpides N.C."/>
        </authorList>
    </citation>
    <scope>NUCLEOTIDE SEQUENCE [LARGE SCALE GENOMIC DNA]</scope>
    <source>
        <strain evidence="7">DSM 11293 / JCM 15392 / SEBR 4228</strain>
    </source>
</reference>
<evidence type="ECO:0000313" key="7">
    <source>
        <dbReference type="Proteomes" id="UP000002318"/>
    </source>
</evidence>
<accession>E1R7S4</accession>
<dbReference type="eggNOG" id="COG1322">
    <property type="taxonomic scope" value="Bacteria"/>
</dbReference>
<dbReference type="AlphaFoldDB" id="E1R7S4"/>
<evidence type="ECO:0008006" key="8">
    <source>
        <dbReference type="Google" id="ProtNLM"/>
    </source>
</evidence>
<dbReference type="InterPro" id="IPR003798">
    <property type="entry name" value="DNA_recombination_RmuC"/>
</dbReference>
<dbReference type="PANTHER" id="PTHR30563:SF0">
    <property type="entry name" value="DNA RECOMBINATION PROTEIN RMUC"/>
    <property type="match status" value="1"/>
</dbReference>
<comment type="similarity">
    <text evidence="2">Belongs to the RmuC family.</text>
</comment>
<dbReference type="HOGENOM" id="CLU_929393_0_0_12"/>
<keyword evidence="5" id="KW-1133">Transmembrane helix</keyword>
<protein>
    <recommendedName>
        <fullName evidence="8">DNA recombination protein RmuC</fullName>
    </recommendedName>
</protein>
<keyword evidence="5" id="KW-0472">Membrane</keyword>
<dbReference type="RefSeq" id="WP_013256238.1">
    <property type="nucleotide sequence ID" value="NC_014364.1"/>
</dbReference>
<keyword evidence="4" id="KW-0233">DNA recombination</keyword>